<reference evidence="3" key="1">
    <citation type="submission" date="2015-06" db="EMBL/GenBank/DDBJ databases">
        <authorList>
            <person name="Hoefler B.C."/>
            <person name="Straight P.D."/>
        </authorList>
    </citation>
    <scope>NUCLEOTIDE SEQUENCE</scope>
</reference>
<organism evidence="3">
    <name type="scientific">Bactrocera latifrons</name>
    <name type="common">Malaysian fruit fly</name>
    <name type="synonym">Chaetodacus latifrons</name>
    <dbReference type="NCBI Taxonomy" id="174628"/>
    <lineage>
        <taxon>Eukaryota</taxon>
        <taxon>Metazoa</taxon>
        <taxon>Ecdysozoa</taxon>
        <taxon>Arthropoda</taxon>
        <taxon>Hexapoda</taxon>
        <taxon>Insecta</taxon>
        <taxon>Pterygota</taxon>
        <taxon>Neoptera</taxon>
        <taxon>Endopterygota</taxon>
        <taxon>Diptera</taxon>
        <taxon>Brachycera</taxon>
        <taxon>Muscomorpha</taxon>
        <taxon>Tephritoidea</taxon>
        <taxon>Tephritidae</taxon>
        <taxon>Bactrocera</taxon>
        <taxon>Bactrocera</taxon>
    </lineage>
</organism>
<dbReference type="PANTHER" id="PTHR23022:SF134">
    <property type="entry name" value="TRANSPOSABLE ELEMENT TC1 TRANSPOSASE"/>
    <property type="match status" value="1"/>
</dbReference>
<dbReference type="InterPro" id="IPR052338">
    <property type="entry name" value="Transposase_5"/>
</dbReference>
<dbReference type="Gene3D" id="3.30.420.10">
    <property type="entry name" value="Ribonuclease H-like superfamily/Ribonuclease H"/>
    <property type="match status" value="1"/>
</dbReference>
<dbReference type="InterPro" id="IPR036388">
    <property type="entry name" value="WH-like_DNA-bd_sf"/>
</dbReference>
<dbReference type="AlphaFoldDB" id="A0A0K8TZE2"/>
<evidence type="ECO:0000313" key="4">
    <source>
        <dbReference type="EMBL" id="JAI31593.1"/>
    </source>
</evidence>
<proteinExistence type="predicted"/>
<feature type="domain" description="Tc1-like transposase DDE" evidence="2">
    <location>
        <begin position="127"/>
        <end position="277"/>
    </location>
</feature>
<dbReference type="Gene3D" id="1.10.10.10">
    <property type="entry name" value="Winged helix-like DNA-binding domain superfamily/Winged helix DNA-binding domain"/>
    <property type="match status" value="1"/>
</dbReference>
<dbReference type="PANTHER" id="PTHR23022">
    <property type="entry name" value="TRANSPOSABLE ELEMENT-RELATED"/>
    <property type="match status" value="1"/>
</dbReference>
<protein>
    <submittedName>
        <fullName evidence="3">Transposable element Tcb1 transposase</fullName>
    </submittedName>
</protein>
<accession>A0A0K8TZE2</accession>
<evidence type="ECO:0000313" key="3">
    <source>
        <dbReference type="EMBL" id="JAI19450.1"/>
    </source>
</evidence>
<dbReference type="Pfam" id="PF13358">
    <property type="entry name" value="DDE_3"/>
    <property type="match status" value="1"/>
</dbReference>
<feature type="domain" description="Transposase Tc1-like" evidence="1">
    <location>
        <begin position="50"/>
        <end position="116"/>
    </location>
</feature>
<dbReference type="EMBL" id="GDHF01032864">
    <property type="protein sequence ID" value="JAI19450.1"/>
    <property type="molecule type" value="Transcribed_RNA"/>
</dbReference>
<dbReference type="GO" id="GO:0006313">
    <property type="term" value="P:DNA transposition"/>
    <property type="evidence" value="ECO:0007669"/>
    <property type="project" value="InterPro"/>
</dbReference>
<sequence>MIKNLRKLGKTYKQIQEIMKCSPQMISNALNYRKTNETRGRKRKTSTADDRNIVRYCKLNPFASARKIRDELNLSVNTETIRRRLVQNKLFARSPRKVPLLKKKHVEARIQFAKEHGSWPVAKWRNILWSDESKVELFGSTGSRNFVRRPPNSEYNPRFTAKTVKHGGAKIMVWGCFSYSGVGPIHLIEGIMDQRAYVKILDEVMLPYASWNMPLIWVYQQDNDPKHTSKCAKEWFRANGVEVMRWPAQSPDLNPIENLWTDIKKRVAEEKPTNSKDLWHVVKETWKAIPTKRCQDLVDSMPRRCDAVLRNRGYSTKY</sequence>
<gene>
    <name evidence="3" type="primary">TCB1_26</name>
    <name evidence="4" type="synonym">TCB1_1</name>
    <name evidence="4" type="ORF">c3_g1_i1</name>
    <name evidence="3" type="ORF">c3_g1_i3</name>
</gene>
<dbReference type="InterPro" id="IPR036397">
    <property type="entry name" value="RNaseH_sf"/>
</dbReference>
<dbReference type="GO" id="GO:0003677">
    <property type="term" value="F:DNA binding"/>
    <property type="evidence" value="ECO:0007669"/>
    <property type="project" value="InterPro"/>
</dbReference>
<dbReference type="GO" id="GO:0015074">
    <property type="term" value="P:DNA integration"/>
    <property type="evidence" value="ECO:0007669"/>
    <property type="project" value="InterPro"/>
</dbReference>
<name>A0A0K8TZE2_BACLA</name>
<evidence type="ECO:0000259" key="1">
    <source>
        <dbReference type="Pfam" id="PF01498"/>
    </source>
</evidence>
<evidence type="ECO:0000259" key="2">
    <source>
        <dbReference type="Pfam" id="PF13358"/>
    </source>
</evidence>
<dbReference type="InterPro" id="IPR002492">
    <property type="entry name" value="Transposase_Tc1-like"/>
</dbReference>
<dbReference type="InterPro" id="IPR038717">
    <property type="entry name" value="Tc1-like_DDE_dom"/>
</dbReference>
<dbReference type="EMBL" id="GDHF01020721">
    <property type="protein sequence ID" value="JAI31593.1"/>
    <property type="molecule type" value="Transcribed_RNA"/>
</dbReference>
<dbReference type="Pfam" id="PF01498">
    <property type="entry name" value="HTH_Tnp_Tc3_2"/>
    <property type="match status" value="1"/>
</dbReference>